<dbReference type="AlphaFoldDB" id="X1TNK0"/>
<feature type="non-terminal residue" evidence="3">
    <location>
        <position position="1"/>
    </location>
</feature>
<name>X1TNK0_9ZZZZ</name>
<dbReference type="InterPro" id="IPR032523">
    <property type="entry name" value="CcmF_C"/>
</dbReference>
<feature type="transmembrane region" description="Helical" evidence="1">
    <location>
        <begin position="158"/>
        <end position="180"/>
    </location>
</feature>
<keyword evidence="1" id="KW-1133">Transmembrane helix</keyword>
<dbReference type="Pfam" id="PF16327">
    <property type="entry name" value="CcmF_C"/>
    <property type="match status" value="1"/>
</dbReference>
<comment type="caution">
    <text evidence="3">The sequence shown here is derived from an EMBL/GenBank/DDBJ whole genome shotgun (WGS) entry which is preliminary data.</text>
</comment>
<evidence type="ECO:0000313" key="3">
    <source>
        <dbReference type="EMBL" id="GAJ06839.1"/>
    </source>
</evidence>
<feature type="non-terminal residue" evidence="3">
    <location>
        <position position="231"/>
    </location>
</feature>
<reference evidence="3" key="1">
    <citation type="journal article" date="2014" name="Front. Microbiol.">
        <title>High frequency of phylogenetically diverse reductive dehalogenase-homologous genes in deep subseafloor sedimentary metagenomes.</title>
        <authorList>
            <person name="Kawai M."/>
            <person name="Futagami T."/>
            <person name="Toyoda A."/>
            <person name="Takaki Y."/>
            <person name="Nishi S."/>
            <person name="Hori S."/>
            <person name="Arai W."/>
            <person name="Tsubouchi T."/>
            <person name="Morono Y."/>
            <person name="Uchiyama I."/>
            <person name="Ito T."/>
            <person name="Fujiyama A."/>
            <person name="Inagaki F."/>
            <person name="Takami H."/>
        </authorList>
    </citation>
    <scope>NUCLEOTIDE SEQUENCE</scope>
    <source>
        <strain evidence="3">Expedition CK06-06</strain>
    </source>
</reference>
<organism evidence="3">
    <name type="scientific">marine sediment metagenome</name>
    <dbReference type="NCBI Taxonomy" id="412755"/>
    <lineage>
        <taxon>unclassified sequences</taxon>
        <taxon>metagenomes</taxon>
        <taxon>ecological metagenomes</taxon>
    </lineage>
</organism>
<accession>X1TNK0</accession>
<feature type="transmembrane region" description="Helical" evidence="1">
    <location>
        <begin position="109"/>
        <end position="129"/>
    </location>
</feature>
<feature type="domain" description="Cytochrome c-type biogenesis protein CcmF C-terminal" evidence="2">
    <location>
        <begin position="4"/>
        <end position="227"/>
    </location>
</feature>
<dbReference type="EMBL" id="BARW01034477">
    <property type="protein sequence ID" value="GAJ06839.1"/>
    <property type="molecule type" value="Genomic_DNA"/>
</dbReference>
<evidence type="ECO:0000256" key="1">
    <source>
        <dbReference type="SAM" id="Phobius"/>
    </source>
</evidence>
<protein>
    <recommendedName>
        <fullName evidence="2">Cytochrome c-type biogenesis protein CcmF C-terminal domain-containing protein</fullName>
    </recommendedName>
</protein>
<proteinExistence type="predicted"/>
<keyword evidence="1" id="KW-0472">Membrane</keyword>
<gene>
    <name evidence="3" type="ORF">S12H4_54028</name>
</gene>
<sequence>ESASTVSSENTFLINNILLVGATFVIFFGTIFPSLSELFSGVRLTVDPSYFNVTAVPIFLAIILLSGLCVLIGWRRLPLGRLGRRLIWPAAVAILVVIALVLFGVRQGYALFAFALAALVISAILSTWLRDLLARWKSRRGNYFGEFFRLIRANRSRYAGFIVHLAIALIAIGVVGSSLFDYKEEAVLAPGESMTIGDYQLTYRGLIPESTLSKMLVTAEVDVTKGGRFIG</sequence>
<feature type="transmembrane region" description="Helical" evidence="1">
    <location>
        <begin position="86"/>
        <end position="103"/>
    </location>
</feature>
<keyword evidence="1" id="KW-0812">Transmembrane</keyword>
<feature type="transmembrane region" description="Helical" evidence="1">
    <location>
        <begin position="12"/>
        <end position="35"/>
    </location>
</feature>
<feature type="transmembrane region" description="Helical" evidence="1">
    <location>
        <begin position="55"/>
        <end position="74"/>
    </location>
</feature>
<evidence type="ECO:0000259" key="2">
    <source>
        <dbReference type="Pfam" id="PF16327"/>
    </source>
</evidence>